<gene>
    <name evidence="1" type="ORF">C1S79_00120</name>
</gene>
<proteinExistence type="predicted"/>
<name>A0A7I7ZTN6_9MYCO</name>
<dbReference type="Proteomes" id="UP000309984">
    <property type="component" value="Unassembled WGS sequence"/>
</dbReference>
<sequence length="137" mass="14471">MLASNGGPTSPSYAARMTTEISYAKWMLPLSVPFGLGPKHSDVQVRDGALHVAMGWGFSAEIPLASIKEAGRWEGRITSWGVHGWRGRWLVNGSSDGVVALTIDPPVKAKVCGVPVTLRELGVSVTDPDALIAACTT</sequence>
<evidence type="ECO:0000313" key="2">
    <source>
        <dbReference type="Proteomes" id="UP000309984"/>
    </source>
</evidence>
<dbReference type="AlphaFoldDB" id="A0A7I7ZTN6"/>
<accession>A0A7I7ZTN6</accession>
<keyword evidence="2" id="KW-1185">Reference proteome</keyword>
<comment type="caution">
    <text evidence="1">The sequence shown here is derived from an EMBL/GenBank/DDBJ whole genome shotgun (WGS) entry which is preliminary data.</text>
</comment>
<organism evidence="1 2">
    <name type="scientific">Mycolicibacterium phocaicum</name>
    <dbReference type="NCBI Taxonomy" id="319706"/>
    <lineage>
        <taxon>Bacteria</taxon>
        <taxon>Bacillati</taxon>
        <taxon>Actinomycetota</taxon>
        <taxon>Actinomycetes</taxon>
        <taxon>Mycobacteriales</taxon>
        <taxon>Mycobacteriaceae</taxon>
        <taxon>Mycolicibacterium</taxon>
    </lineage>
</organism>
<protein>
    <submittedName>
        <fullName evidence="1">Uncharacterized protein</fullName>
    </submittedName>
</protein>
<dbReference type="EMBL" id="POTM01000001">
    <property type="protein sequence ID" value="TLH82101.1"/>
    <property type="molecule type" value="Genomic_DNA"/>
</dbReference>
<evidence type="ECO:0000313" key="1">
    <source>
        <dbReference type="EMBL" id="TLH82101.1"/>
    </source>
</evidence>
<reference evidence="1 2" key="1">
    <citation type="submission" date="2018-01" db="EMBL/GenBank/DDBJ databases">
        <title>Comparative genomics of Mycobacterium mucogenicum and Mycobacterium neoaurum clade members emphasizing tRNA and non-coding RNA.</title>
        <authorList>
            <person name="Behra P.R.K."/>
            <person name="Pettersson B.M.F."/>
            <person name="Das S."/>
            <person name="Dasgupta S."/>
            <person name="Kirsebom L.A."/>
        </authorList>
    </citation>
    <scope>NUCLEOTIDE SEQUENCE [LARGE SCALE GENOMIC DNA]</scope>
    <source>
        <strain evidence="1 2">DSM 45104</strain>
    </source>
</reference>